<evidence type="ECO:0000256" key="1">
    <source>
        <dbReference type="ARBA" id="ARBA00005417"/>
    </source>
</evidence>
<dbReference type="SUPFAM" id="SSF52540">
    <property type="entry name" value="P-loop containing nucleoside triphosphate hydrolases"/>
    <property type="match status" value="1"/>
</dbReference>
<keyword evidence="5 8" id="KW-0067">ATP-binding</keyword>
<evidence type="ECO:0000256" key="6">
    <source>
        <dbReference type="ARBA" id="ARBA00022970"/>
    </source>
</evidence>
<dbReference type="Proteomes" id="UP000323671">
    <property type="component" value="Chromosome"/>
</dbReference>
<evidence type="ECO:0000256" key="3">
    <source>
        <dbReference type="ARBA" id="ARBA00022475"/>
    </source>
</evidence>
<accession>A0A5C1E6E7</accession>
<dbReference type="Gene3D" id="3.40.50.300">
    <property type="entry name" value="P-loop containing nucleotide triphosphate hydrolases"/>
    <property type="match status" value="1"/>
</dbReference>
<feature type="domain" description="ABC transporter" evidence="7">
    <location>
        <begin position="2"/>
        <end position="231"/>
    </location>
</feature>
<dbReference type="GO" id="GO:0005524">
    <property type="term" value="F:ATP binding"/>
    <property type="evidence" value="ECO:0007669"/>
    <property type="project" value="UniProtKB-KW"/>
</dbReference>
<dbReference type="InterPro" id="IPR052156">
    <property type="entry name" value="BCAA_Transport_ATP-bd_LivF"/>
</dbReference>
<evidence type="ECO:0000259" key="7">
    <source>
        <dbReference type="PROSITE" id="PS50893"/>
    </source>
</evidence>
<dbReference type="SMART" id="SM00382">
    <property type="entry name" value="AAA"/>
    <property type="match status" value="1"/>
</dbReference>
<gene>
    <name evidence="8" type="primary">livF</name>
    <name evidence="8" type="ORF">OTERR_03820</name>
</gene>
<sequence>MIALEHASVKYGHALALEDISIEVGLHEIVAIVGRNGAGKSTTLKTLVGLLPLVAGRRVFGERDISRLSVEQIARLGIALVPDTRRIFPNLSVRENLRIGAVAHQPGYWTEARVLEIFPRLGERIDFGGDQLSGGEQQMLAIARALLGNPRILLLDEPTEGLAPLIVDQLVEVFAHVHRQGTGIVLVEQNLKVPMKLAHRQYVLDHGQVVWSGTSAELQQQRQLVENLITTGAAQ</sequence>
<evidence type="ECO:0000256" key="5">
    <source>
        <dbReference type="ARBA" id="ARBA00022840"/>
    </source>
</evidence>
<evidence type="ECO:0000313" key="9">
    <source>
        <dbReference type="Proteomes" id="UP000323671"/>
    </source>
</evidence>
<dbReference type="EMBL" id="CP022579">
    <property type="protein sequence ID" value="QEL63858.1"/>
    <property type="molecule type" value="Genomic_DNA"/>
</dbReference>
<dbReference type="PANTHER" id="PTHR43820">
    <property type="entry name" value="HIGH-AFFINITY BRANCHED-CHAIN AMINO ACID TRANSPORT ATP-BINDING PROTEIN LIVF"/>
    <property type="match status" value="1"/>
</dbReference>
<organism evidence="8 9">
    <name type="scientific">Oryzomicrobium terrae</name>
    <dbReference type="NCBI Taxonomy" id="1735038"/>
    <lineage>
        <taxon>Bacteria</taxon>
        <taxon>Pseudomonadati</taxon>
        <taxon>Pseudomonadota</taxon>
        <taxon>Betaproteobacteria</taxon>
        <taxon>Rhodocyclales</taxon>
        <taxon>Rhodocyclaceae</taxon>
        <taxon>Oryzomicrobium</taxon>
    </lineage>
</organism>
<dbReference type="PROSITE" id="PS00211">
    <property type="entry name" value="ABC_TRANSPORTER_1"/>
    <property type="match status" value="1"/>
</dbReference>
<dbReference type="InterPro" id="IPR017871">
    <property type="entry name" value="ABC_transporter-like_CS"/>
</dbReference>
<dbReference type="InterPro" id="IPR003593">
    <property type="entry name" value="AAA+_ATPase"/>
</dbReference>
<reference evidence="8 9" key="1">
    <citation type="submission" date="2017-07" db="EMBL/GenBank/DDBJ databases">
        <title>Complete genome sequence of Oryzomicrobium terrae TPP412.</title>
        <authorList>
            <person name="Chiu L.-W."/>
            <person name="Lo K.-J."/>
            <person name="Tsai Y.-M."/>
            <person name="Lin S.-S."/>
            <person name="Kuo C.-H."/>
            <person name="Liu C.-T."/>
        </authorList>
    </citation>
    <scope>NUCLEOTIDE SEQUENCE [LARGE SCALE GENOMIC DNA]</scope>
    <source>
        <strain evidence="8 9">TPP412</strain>
    </source>
</reference>
<evidence type="ECO:0000256" key="4">
    <source>
        <dbReference type="ARBA" id="ARBA00022741"/>
    </source>
</evidence>
<keyword evidence="2" id="KW-0813">Transport</keyword>
<dbReference type="GO" id="GO:0015658">
    <property type="term" value="F:branched-chain amino acid transmembrane transporter activity"/>
    <property type="evidence" value="ECO:0007669"/>
    <property type="project" value="TreeGrafter"/>
</dbReference>
<proteinExistence type="inferred from homology"/>
<keyword evidence="3" id="KW-0472">Membrane</keyword>
<dbReference type="Pfam" id="PF00005">
    <property type="entry name" value="ABC_tran"/>
    <property type="match status" value="1"/>
</dbReference>
<dbReference type="InterPro" id="IPR027417">
    <property type="entry name" value="P-loop_NTPase"/>
</dbReference>
<keyword evidence="3" id="KW-1003">Cell membrane</keyword>
<evidence type="ECO:0000256" key="2">
    <source>
        <dbReference type="ARBA" id="ARBA00022448"/>
    </source>
</evidence>
<protein>
    <submittedName>
        <fullName evidence="8">Branched-chain amino acid ABC transporter ATP-binding protein</fullName>
    </submittedName>
</protein>
<keyword evidence="4" id="KW-0547">Nucleotide-binding</keyword>
<name>A0A5C1E6E7_9RHOO</name>
<dbReference type="RefSeq" id="WP_054620014.1">
    <property type="nucleotide sequence ID" value="NZ_CP022579.1"/>
</dbReference>
<dbReference type="PANTHER" id="PTHR43820:SF4">
    <property type="entry name" value="HIGH-AFFINITY BRANCHED-CHAIN AMINO ACID TRANSPORT ATP-BINDING PROTEIN LIVF"/>
    <property type="match status" value="1"/>
</dbReference>
<comment type="similarity">
    <text evidence="1">Belongs to the ABC transporter superfamily.</text>
</comment>
<evidence type="ECO:0000313" key="8">
    <source>
        <dbReference type="EMBL" id="QEL63858.1"/>
    </source>
</evidence>
<dbReference type="GO" id="GO:0015807">
    <property type="term" value="P:L-amino acid transport"/>
    <property type="evidence" value="ECO:0007669"/>
    <property type="project" value="TreeGrafter"/>
</dbReference>
<dbReference type="CDD" id="cd03224">
    <property type="entry name" value="ABC_TM1139_LivF_branched"/>
    <property type="match status" value="1"/>
</dbReference>
<dbReference type="PROSITE" id="PS50893">
    <property type="entry name" value="ABC_TRANSPORTER_2"/>
    <property type="match status" value="1"/>
</dbReference>
<dbReference type="KEGG" id="otr:OTERR_03820"/>
<keyword evidence="9" id="KW-1185">Reference proteome</keyword>
<dbReference type="InterPro" id="IPR003439">
    <property type="entry name" value="ABC_transporter-like_ATP-bd"/>
</dbReference>
<dbReference type="GO" id="GO:0016887">
    <property type="term" value="F:ATP hydrolysis activity"/>
    <property type="evidence" value="ECO:0007669"/>
    <property type="project" value="InterPro"/>
</dbReference>
<dbReference type="AlphaFoldDB" id="A0A5C1E6E7"/>
<keyword evidence="6" id="KW-0029">Amino-acid transport</keyword>